<name>R0FMW8_9BRAS</name>
<accession>R0FMW8</accession>
<evidence type="ECO:0000313" key="2">
    <source>
        <dbReference type="Proteomes" id="UP000029121"/>
    </source>
</evidence>
<gene>
    <name evidence="1" type="ORF">CARUB_v10019563mg</name>
</gene>
<dbReference type="PANTHER" id="PTHR33086">
    <property type="entry name" value="OS05G0468200 PROTEIN-RELATED"/>
    <property type="match status" value="1"/>
</dbReference>
<protein>
    <recommendedName>
        <fullName evidence="3">F-box associated domain-containing protein</fullName>
    </recommendedName>
</protein>
<proteinExistence type="predicted"/>
<dbReference type="AlphaFoldDB" id="R0FMW8"/>
<organism evidence="1 2">
    <name type="scientific">Capsella rubella</name>
    <dbReference type="NCBI Taxonomy" id="81985"/>
    <lineage>
        <taxon>Eukaryota</taxon>
        <taxon>Viridiplantae</taxon>
        <taxon>Streptophyta</taxon>
        <taxon>Embryophyta</taxon>
        <taxon>Tracheophyta</taxon>
        <taxon>Spermatophyta</taxon>
        <taxon>Magnoliopsida</taxon>
        <taxon>eudicotyledons</taxon>
        <taxon>Gunneridae</taxon>
        <taxon>Pentapetalae</taxon>
        <taxon>rosids</taxon>
        <taxon>malvids</taxon>
        <taxon>Brassicales</taxon>
        <taxon>Brassicaceae</taxon>
        <taxon>Camelineae</taxon>
        <taxon>Capsella</taxon>
    </lineage>
</organism>
<evidence type="ECO:0008006" key="3">
    <source>
        <dbReference type="Google" id="ProtNLM"/>
    </source>
</evidence>
<reference evidence="2" key="1">
    <citation type="journal article" date="2013" name="Nat. Genet.">
        <title>The Capsella rubella genome and the genomic consequences of rapid mating system evolution.</title>
        <authorList>
            <person name="Slotte T."/>
            <person name="Hazzouri K.M."/>
            <person name="Agren J.A."/>
            <person name="Koenig D."/>
            <person name="Maumus F."/>
            <person name="Guo Y.L."/>
            <person name="Steige K."/>
            <person name="Platts A.E."/>
            <person name="Escobar J.S."/>
            <person name="Newman L.K."/>
            <person name="Wang W."/>
            <person name="Mandakova T."/>
            <person name="Vello E."/>
            <person name="Smith L.M."/>
            <person name="Henz S.R."/>
            <person name="Steffen J."/>
            <person name="Takuno S."/>
            <person name="Brandvain Y."/>
            <person name="Coop G."/>
            <person name="Andolfatto P."/>
            <person name="Hu T.T."/>
            <person name="Blanchette M."/>
            <person name="Clark R.M."/>
            <person name="Quesneville H."/>
            <person name="Nordborg M."/>
            <person name="Gaut B.S."/>
            <person name="Lysak M.A."/>
            <person name="Jenkins J."/>
            <person name="Grimwood J."/>
            <person name="Chapman J."/>
            <person name="Prochnik S."/>
            <person name="Shu S."/>
            <person name="Rokhsar D."/>
            <person name="Schmutz J."/>
            <person name="Weigel D."/>
            <person name="Wright S.I."/>
        </authorList>
    </citation>
    <scope>NUCLEOTIDE SEQUENCE [LARGE SCALE GENOMIC DNA]</scope>
    <source>
        <strain evidence="2">cv. Monte Gargano</strain>
    </source>
</reference>
<sequence>MQWTRLPKFVDSISDDIAKFPIGLTGNRSKGTYYVVMLSVSKPSLLNVCVFDTKIGRWIYDYVEHPRWSPAGWSPTHYQALTFNGDLHWLAEDGPIVAYNPNHMRKCVFIHRSQEMRHASYGGGAVVSESLTVSMGHLRIIQLVCFKDPADDHHHLCIWTLVDYKQFTWKKEHEPIYFRDMVSDIPWIQECMQRYVVNTTTNQDNAPIIMTYYKDPEDYLDDEYQPPETRERIVCTRPLVCHPSNPLLVYLYIRESSIVSLDAKQRSYGLSPATRKEAALTAGTTMTR</sequence>
<dbReference type="eggNOG" id="ENOG502R8HY">
    <property type="taxonomic scope" value="Eukaryota"/>
</dbReference>
<evidence type="ECO:0000313" key="1">
    <source>
        <dbReference type="EMBL" id="EOA23361.1"/>
    </source>
</evidence>
<dbReference type="EMBL" id="KB870809">
    <property type="protein sequence ID" value="EOA23361.1"/>
    <property type="molecule type" value="Genomic_DNA"/>
</dbReference>
<keyword evidence="2" id="KW-1185">Reference proteome</keyword>
<dbReference type="PANTHER" id="PTHR33086:SF51">
    <property type="entry name" value="OS06G0307900 PROTEIN"/>
    <property type="match status" value="1"/>
</dbReference>
<dbReference type="Proteomes" id="UP000029121">
    <property type="component" value="Unassembled WGS sequence"/>
</dbReference>